<keyword evidence="7" id="KW-0411">Iron-sulfur</keyword>
<organism evidence="14 15">
    <name type="scientific">Ilumatobacter coccineus (strain NBRC 103263 / KCTC 29153 / YM16-304)</name>
    <dbReference type="NCBI Taxonomy" id="1313172"/>
    <lineage>
        <taxon>Bacteria</taxon>
        <taxon>Bacillati</taxon>
        <taxon>Actinomycetota</taxon>
        <taxon>Acidimicrobiia</taxon>
        <taxon>Acidimicrobiales</taxon>
        <taxon>Ilumatobacteraceae</taxon>
        <taxon>Ilumatobacter</taxon>
    </lineage>
</organism>
<keyword evidence="6" id="KW-0408">Iron</keyword>
<evidence type="ECO:0000313" key="14">
    <source>
        <dbReference type="EMBL" id="BAN04164.1"/>
    </source>
</evidence>
<dbReference type="GO" id="GO:0047134">
    <property type="term" value="F:protein-disulfide reductase [NAD(P)H] activity"/>
    <property type="evidence" value="ECO:0007669"/>
    <property type="project" value="TreeGrafter"/>
</dbReference>
<feature type="domain" description="4Fe-4S Wbl-type" evidence="13">
    <location>
        <begin position="83"/>
        <end position="143"/>
    </location>
</feature>
<dbReference type="PROSITE" id="PS51674">
    <property type="entry name" value="4FE4S_WBL"/>
    <property type="match status" value="1"/>
</dbReference>
<feature type="region of interest" description="Disordered" evidence="12">
    <location>
        <begin position="1"/>
        <end position="67"/>
    </location>
</feature>
<proteinExistence type="inferred from homology"/>
<evidence type="ECO:0000256" key="4">
    <source>
        <dbReference type="ARBA" id="ARBA00022485"/>
    </source>
</evidence>
<keyword evidence="15" id="KW-1185">Reference proteome</keyword>
<evidence type="ECO:0000256" key="7">
    <source>
        <dbReference type="ARBA" id="ARBA00023014"/>
    </source>
</evidence>
<dbReference type="GO" id="GO:0045892">
    <property type="term" value="P:negative regulation of DNA-templated transcription"/>
    <property type="evidence" value="ECO:0007669"/>
    <property type="project" value="TreeGrafter"/>
</dbReference>
<gene>
    <name evidence="14" type="ORF">YM304_38500</name>
</gene>
<evidence type="ECO:0000259" key="13">
    <source>
        <dbReference type="PROSITE" id="PS51674"/>
    </source>
</evidence>
<dbReference type="GO" id="GO:0046872">
    <property type="term" value="F:metal ion binding"/>
    <property type="evidence" value="ECO:0007669"/>
    <property type="project" value="UniProtKB-KW"/>
</dbReference>
<keyword evidence="10" id="KW-1015">Disulfide bond</keyword>
<keyword evidence="9" id="KW-0238">DNA-binding</keyword>
<evidence type="ECO:0000256" key="12">
    <source>
        <dbReference type="SAM" id="MobiDB-lite"/>
    </source>
</evidence>
<dbReference type="PANTHER" id="PTHR38839:SF2">
    <property type="entry name" value="TRANSCRIPTIONAL REGULATOR WHIB7-RELATED"/>
    <property type="match status" value="1"/>
</dbReference>
<comment type="similarity">
    <text evidence="3">Belongs to the WhiB family.</text>
</comment>
<keyword evidence="11" id="KW-0804">Transcription</keyword>
<evidence type="ECO:0000256" key="8">
    <source>
        <dbReference type="ARBA" id="ARBA00023015"/>
    </source>
</evidence>
<dbReference type="EMBL" id="AP012057">
    <property type="protein sequence ID" value="BAN04164.1"/>
    <property type="molecule type" value="Genomic_DNA"/>
</dbReference>
<dbReference type="Pfam" id="PF02467">
    <property type="entry name" value="Whib"/>
    <property type="match status" value="1"/>
</dbReference>
<dbReference type="PANTHER" id="PTHR38839">
    <property type="entry name" value="TRANSCRIPTIONAL REGULATOR WHID-RELATED"/>
    <property type="match status" value="1"/>
</dbReference>
<dbReference type="GO" id="GO:0051539">
    <property type="term" value="F:4 iron, 4 sulfur cluster binding"/>
    <property type="evidence" value="ECO:0007669"/>
    <property type="project" value="UniProtKB-KW"/>
</dbReference>
<evidence type="ECO:0000256" key="11">
    <source>
        <dbReference type="ARBA" id="ARBA00023163"/>
    </source>
</evidence>
<evidence type="ECO:0000256" key="10">
    <source>
        <dbReference type="ARBA" id="ARBA00023157"/>
    </source>
</evidence>
<dbReference type="InterPro" id="IPR003482">
    <property type="entry name" value="Whib"/>
</dbReference>
<comment type="subcellular location">
    <subcellularLocation>
        <location evidence="2">Cytoplasm</location>
    </subcellularLocation>
</comment>
<sequence>MTTALRSKPTARDWAPNDSSTHLPNPNSDIEDTDMTITFTVPSDRIDPSIDPLAPDSPTEVAEPPGFEQDLDDSLAARAPVARCADGNGTMAGLFFSDHVVDIARAKAMCALCPLAIDCLNGALEREEPWGVWGGELISGGRIVANKRPCGRPPKTPRPEVVYDEMGPVGLDLTA</sequence>
<keyword evidence="4" id="KW-0004">4Fe-4S</keyword>
<evidence type="ECO:0000256" key="3">
    <source>
        <dbReference type="ARBA" id="ARBA00006597"/>
    </source>
</evidence>
<evidence type="ECO:0000256" key="1">
    <source>
        <dbReference type="ARBA" id="ARBA00001966"/>
    </source>
</evidence>
<evidence type="ECO:0000256" key="2">
    <source>
        <dbReference type="ARBA" id="ARBA00004496"/>
    </source>
</evidence>
<evidence type="ECO:0000256" key="9">
    <source>
        <dbReference type="ARBA" id="ARBA00023125"/>
    </source>
</evidence>
<comment type="cofactor">
    <cofactor evidence="1">
        <name>[4Fe-4S] cluster</name>
        <dbReference type="ChEBI" id="CHEBI:49883"/>
    </cofactor>
</comment>
<dbReference type="Proteomes" id="UP000011863">
    <property type="component" value="Chromosome"/>
</dbReference>
<evidence type="ECO:0000256" key="5">
    <source>
        <dbReference type="ARBA" id="ARBA00022723"/>
    </source>
</evidence>
<keyword evidence="5" id="KW-0479">Metal-binding</keyword>
<dbReference type="AlphaFoldDB" id="A0A6C7E934"/>
<dbReference type="KEGG" id="aym:YM304_38500"/>
<dbReference type="GO" id="GO:0045454">
    <property type="term" value="P:cell redox homeostasis"/>
    <property type="evidence" value="ECO:0007669"/>
    <property type="project" value="TreeGrafter"/>
</dbReference>
<evidence type="ECO:0000256" key="6">
    <source>
        <dbReference type="ARBA" id="ARBA00023004"/>
    </source>
</evidence>
<feature type="compositionally biased region" description="Polar residues" evidence="12">
    <location>
        <begin position="17"/>
        <end position="28"/>
    </location>
</feature>
<dbReference type="InterPro" id="IPR034768">
    <property type="entry name" value="4FE4S_WBL"/>
</dbReference>
<name>A0A6C7E934_ILUCY</name>
<dbReference type="GO" id="GO:0005737">
    <property type="term" value="C:cytoplasm"/>
    <property type="evidence" value="ECO:0007669"/>
    <property type="project" value="UniProtKB-SubCell"/>
</dbReference>
<protein>
    <submittedName>
        <fullName evidence="14">Putative WhiB family transcriptional regulator</fullName>
    </submittedName>
</protein>
<dbReference type="RefSeq" id="WP_015443411.1">
    <property type="nucleotide sequence ID" value="NC_020520.1"/>
</dbReference>
<evidence type="ECO:0000313" key="15">
    <source>
        <dbReference type="Proteomes" id="UP000011863"/>
    </source>
</evidence>
<reference evidence="14 15" key="1">
    <citation type="journal article" date="2013" name="Int. J. Syst. Evol. Microbiol.">
        <title>Ilumatobacter nonamiense sp. nov. and Ilumatobacter coccineum sp. nov., isolated from seashore sand.</title>
        <authorList>
            <person name="Matsumoto A."/>
            <person name="Kasai H."/>
            <person name="Matsuo Y."/>
            <person name="Shizuri Y."/>
            <person name="Ichikawa N."/>
            <person name="Fujita N."/>
            <person name="Omura S."/>
            <person name="Takahashi Y."/>
        </authorList>
    </citation>
    <scope>NUCLEOTIDE SEQUENCE [LARGE SCALE GENOMIC DNA]</scope>
    <source>
        <strain evidence="15">NBRC 103263 / KCTC 29153 / YM16-304</strain>
    </source>
</reference>
<accession>A0A6C7E934</accession>
<keyword evidence="8" id="KW-0805">Transcription regulation</keyword>
<dbReference type="GO" id="GO:0003677">
    <property type="term" value="F:DNA binding"/>
    <property type="evidence" value="ECO:0007669"/>
    <property type="project" value="UniProtKB-KW"/>
</dbReference>